<feature type="domain" description="F-box" evidence="1">
    <location>
        <begin position="8"/>
        <end position="43"/>
    </location>
</feature>
<dbReference type="EMBL" id="AWUE01016284">
    <property type="protein sequence ID" value="OMO93204.1"/>
    <property type="molecule type" value="Genomic_DNA"/>
</dbReference>
<evidence type="ECO:0000259" key="1">
    <source>
        <dbReference type="PROSITE" id="PS50181"/>
    </source>
</evidence>
<protein>
    <recommendedName>
        <fullName evidence="1">F-box domain-containing protein</fullName>
    </recommendedName>
</protein>
<dbReference type="SUPFAM" id="SSF81383">
    <property type="entry name" value="F-box domain"/>
    <property type="match status" value="1"/>
</dbReference>
<dbReference type="Proteomes" id="UP000187203">
    <property type="component" value="Unassembled WGS sequence"/>
</dbReference>
<evidence type="ECO:0000313" key="2">
    <source>
        <dbReference type="EMBL" id="OMO93204.1"/>
    </source>
</evidence>
<accession>A0A1R3JEF3</accession>
<dbReference type="InterPro" id="IPR001810">
    <property type="entry name" value="F-box_dom"/>
</dbReference>
<keyword evidence="3" id="KW-1185">Reference proteome</keyword>
<gene>
    <name evidence="2" type="ORF">COLO4_17053</name>
</gene>
<sequence length="64" mass="7377">MEPIAEIRDNLSTLPFDLIKIIASNLSVDDLMRLKSVCKLMKNAKFLEATETLMFPWGRHELID</sequence>
<reference evidence="3" key="1">
    <citation type="submission" date="2013-09" db="EMBL/GenBank/DDBJ databases">
        <title>Corchorus olitorius genome sequencing.</title>
        <authorList>
            <person name="Alam M."/>
            <person name="Haque M.S."/>
            <person name="Islam M.S."/>
            <person name="Emdad E.M."/>
            <person name="Islam M.M."/>
            <person name="Ahmed B."/>
            <person name="Halim A."/>
            <person name="Hossen Q.M.M."/>
            <person name="Hossain M.Z."/>
            <person name="Ahmed R."/>
            <person name="Khan M.M."/>
            <person name="Islam R."/>
            <person name="Rashid M.M."/>
            <person name="Khan S.A."/>
            <person name="Rahman M.S."/>
            <person name="Alam M."/>
            <person name="Yahiya A.S."/>
            <person name="Khan M.S."/>
            <person name="Azam M.S."/>
            <person name="Haque T."/>
            <person name="Lashkar M.Z.H."/>
            <person name="Akhand A.I."/>
            <person name="Morshed G."/>
            <person name="Roy S."/>
            <person name="Uddin K.S."/>
            <person name="Rabeya T."/>
            <person name="Hossain A.S."/>
            <person name="Chowdhury A."/>
            <person name="Snigdha A.R."/>
            <person name="Mortoza M.S."/>
            <person name="Matin S.A."/>
            <person name="Hoque S.M.E."/>
            <person name="Islam M.K."/>
            <person name="Roy D.K."/>
            <person name="Haider R."/>
            <person name="Moosa M.M."/>
            <person name="Elias S.M."/>
            <person name="Hasan A.M."/>
            <person name="Jahan S."/>
            <person name="Shafiuddin M."/>
            <person name="Mahmood N."/>
            <person name="Shommy N.S."/>
        </authorList>
    </citation>
    <scope>NUCLEOTIDE SEQUENCE [LARGE SCALE GENOMIC DNA]</scope>
    <source>
        <strain evidence="3">cv. O-4</strain>
    </source>
</reference>
<dbReference type="InterPro" id="IPR036047">
    <property type="entry name" value="F-box-like_dom_sf"/>
</dbReference>
<comment type="caution">
    <text evidence="2">The sequence shown here is derived from an EMBL/GenBank/DDBJ whole genome shotgun (WGS) entry which is preliminary data.</text>
</comment>
<dbReference type="Pfam" id="PF00646">
    <property type="entry name" value="F-box"/>
    <property type="match status" value="1"/>
</dbReference>
<name>A0A1R3JEF3_9ROSI</name>
<organism evidence="2 3">
    <name type="scientific">Corchorus olitorius</name>
    <dbReference type="NCBI Taxonomy" id="93759"/>
    <lineage>
        <taxon>Eukaryota</taxon>
        <taxon>Viridiplantae</taxon>
        <taxon>Streptophyta</taxon>
        <taxon>Embryophyta</taxon>
        <taxon>Tracheophyta</taxon>
        <taxon>Spermatophyta</taxon>
        <taxon>Magnoliopsida</taxon>
        <taxon>eudicotyledons</taxon>
        <taxon>Gunneridae</taxon>
        <taxon>Pentapetalae</taxon>
        <taxon>rosids</taxon>
        <taxon>malvids</taxon>
        <taxon>Malvales</taxon>
        <taxon>Malvaceae</taxon>
        <taxon>Grewioideae</taxon>
        <taxon>Apeibeae</taxon>
        <taxon>Corchorus</taxon>
    </lineage>
</organism>
<dbReference type="CDD" id="cd09917">
    <property type="entry name" value="F-box_SF"/>
    <property type="match status" value="1"/>
</dbReference>
<proteinExistence type="predicted"/>
<evidence type="ECO:0000313" key="3">
    <source>
        <dbReference type="Proteomes" id="UP000187203"/>
    </source>
</evidence>
<dbReference type="AlphaFoldDB" id="A0A1R3JEF3"/>
<dbReference type="PROSITE" id="PS50181">
    <property type="entry name" value="FBOX"/>
    <property type="match status" value="1"/>
</dbReference>